<dbReference type="RefSeq" id="WP_067422003.1">
    <property type="nucleotide sequence ID" value="NZ_LZEX01000004.1"/>
</dbReference>
<evidence type="ECO:0000256" key="5">
    <source>
        <dbReference type="ARBA" id="ARBA00022692"/>
    </source>
</evidence>
<accession>A0A1B8HM74</accession>
<keyword evidence="3" id="KW-0813">Transport</keyword>
<dbReference type="CDD" id="cd06550">
    <property type="entry name" value="TM_ABC_iron-siderophores_like"/>
    <property type="match status" value="1"/>
</dbReference>
<dbReference type="Pfam" id="PF01032">
    <property type="entry name" value="FecCD"/>
    <property type="match status" value="1"/>
</dbReference>
<dbReference type="GO" id="GO:0005886">
    <property type="term" value="C:plasma membrane"/>
    <property type="evidence" value="ECO:0007669"/>
    <property type="project" value="UniProtKB-SubCell"/>
</dbReference>
<comment type="subcellular location">
    <subcellularLocation>
        <location evidence="1">Cell membrane</location>
        <topology evidence="1">Multi-pass membrane protein</topology>
    </subcellularLocation>
</comment>
<evidence type="ECO:0000313" key="10">
    <source>
        <dbReference type="Proteomes" id="UP000092247"/>
    </source>
</evidence>
<feature type="transmembrane region" description="Helical" evidence="8">
    <location>
        <begin position="150"/>
        <end position="171"/>
    </location>
</feature>
<feature type="transmembrane region" description="Helical" evidence="8">
    <location>
        <begin position="65"/>
        <end position="85"/>
    </location>
</feature>
<sequence length="337" mass="35513">MSISIKSLLLILILFITIGIALNVGKFSLTPQQLWDVVQAKITGNSGGDSPVLSRNMTVFWQIRLPRIAAALVIGGGLAMAGAAYQGMFRNPLVSPDILGVSAGAGVGAILGIFLGQSMLTIQLFAFTGGLCVVALVYSVARLARQHDPVLALVLVGIALSALCGSAISLMKILSDPYTQLPTMTFWLLGGLSAVSPDDIKTTAPLIFAGMVPLLLLRWRMNLLSLSDEEARTLGLNVTVTRLVFIVSATLITASAVSIAGIIGWLGLIVPHITRLLVGANFSHQLPVSLLIGAIMLLLTDTLARTIAPIELPLGILTSAVGAPFFIFLLLQTRRNG</sequence>
<dbReference type="Proteomes" id="UP000092247">
    <property type="component" value="Unassembled WGS sequence"/>
</dbReference>
<gene>
    <name evidence="9" type="ORF">AYY17_16150</name>
</gene>
<dbReference type="EMBL" id="LZEX01000004">
    <property type="protein sequence ID" value="OBU10361.1"/>
    <property type="molecule type" value="Genomic_DNA"/>
</dbReference>
<evidence type="ECO:0000313" key="9">
    <source>
        <dbReference type="EMBL" id="OBU10361.1"/>
    </source>
</evidence>
<feature type="transmembrane region" description="Helical" evidence="8">
    <location>
        <begin position="241"/>
        <end position="270"/>
    </location>
</feature>
<dbReference type="PANTHER" id="PTHR30472">
    <property type="entry name" value="FERRIC ENTEROBACTIN TRANSPORT SYSTEM PERMEASE PROTEIN"/>
    <property type="match status" value="1"/>
</dbReference>
<evidence type="ECO:0000256" key="8">
    <source>
        <dbReference type="SAM" id="Phobius"/>
    </source>
</evidence>
<comment type="similarity">
    <text evidence="2">Belongs to the binding-protein-dependent transport system permease family. FecCD subfamily.</text>
</comment>
<evidence type="ECO:0000256" key="4">
    <source>
        <dbReference type="ARBA" id="ARBA00022475"/>
    </source>
</evidence>
<dbReference type="InterPro" id="IPR000522">
    <property type="entry name" value="ABC_transptr_permease_BtuC"/>
</dbReference>
<dbReference type="SUPFAM" id="SSF81345">
    <property type="entry name" value="ABC transporter involved in vitamin B12 uptake, BtuC"/>
    <property type="match status" value="1"/>
</dbReference>
<dbReference type="PANTHER" id="PTHR30472:SF70">
    <property type="entry name" value="MOLYBDATE IMPORT SYSTEM PERMEASE PROTEIN MOLB"/>
    <property type="match status" value="1"/>
</dbReference>
<keyword evidence="7 8" id="KW-0472">Membrane</keyword>
<evidence type="ECO:0000256" key="3">
    <source>
        <dbReference type="ARBA" id="ARBA00022448"/>
    </source>
</evidence>
<evidence type="ECO:0000256" key="1">
    <source>
        <dbReference type="ARBA" id="ARBA00004651"/>
    </source>
</evidence>
<evidence type="ECO:0000256" key="6">
    <source>
        <dbReference type="ARBA" id="ARBA00022989"/>
    </source>
</evidence>
<keyword evidence="6 8" id="KW-1133">Transmembrane helix</keyword>
<reference evidence="9 10" key="1">
    <citation type="submission" date="2016-06" db="EMBL/GenBank/DDBJ databases">
        <authorList>
            <person name="Kjaerup R.B."/>
            <person name="Dalgaard T.S."/>
            <person name="Juul-Madsen H.R."/>
        </authorList>
    </citation>
    <scope>NUCLEOTIDE SEQUENCE [LARGE SCALE GENOMIC DNA]</scope>
    <source>
        <strain evidence="9 10">GCSL-Mp3</strain>
    </source>
</reference>
<evidence type="ECO:0000256" key="2">
    <source>
        <dbReference type="ARBA" id="ARBA00007935"/>
    </source>
</evidence>
<dbReference type="FunFam" id="1.10.3470.10:FF:000001">
    <property type="entry name" value="Vitamin B12 ABC transporter permease BtuC"/>
    <property type="match status" value="1"/>
</dbReference>
<keyword evidence="5 8" id="KW-0812">Transmembrane</keyword>
<keyword evidence="4" id="KW-1003">Cell membrane</keyword>
<comment type="caution">
    <text evidence="9">The sequence shown here is derived from an EMBL/GenBank/DDBJ whole genome shotgun (WGS) entry which is preliminary data.</text>
</comment>
<dbReference type="GO" id="GO:0022857">
    <property type="term" value="F:transmembrane transporter activity"/>
    <property type="evidence" value="ECO:0007669"/>
    <property type="project" value="InterPro"/>
</dbReference>
<protein>
    <submittedName>
        <fullName evidence="9">Peptide ABC transporter substrate-binding protein</fullName>
    </submittedName>
</protein>
<feature type="transmembrane region" description="Helical" evidence="8">
    <location>
        <begin position="312"/>
        <end position="331"/>
    </location>
</feature>
<feature type="transmembrane region" description="Helical" evidence="8">
    <location>
        <begin position="97"/>
        <end position="116"/>
    </location>
</feature>
<dbReference type="InterPro" id="IPR037294">
    <property type="entry name" value="ABC_BtuC-like"/>
</dbReference>
<feature type="transmembrane region" description="Helical" evidence="8">
    <location>
        <begin position="122"/>
        <end position="141"/>
    </location>
</feature>
<name>A0A1B8HM74_9GAMM</name>
<dbReference type="GO" id="GO:0033214">
    <property type="term" value="P:siderophore-iron import into cell"/>
    <property type="evidence" value="ECO:0007669"/>
    <property type="project" value="TreeGrafter"/>
</dbReference>
<organism evidence="9 10">
    <name type="scientific">Morganella psychrotolerans</name>
    <dbReference type="NCBI Taxonomy" id="368603"/>
    <lineage>
        <taxon>Bacteria</taxon>
        <taxon>Pseudomonadati</taxon>
        <taxon>Pseudomonadota</taxon>
        <taxon>Gammaproteobacteria</taxon>
        <taxon>Enterobacterales</taxon>
        <taxon>Morganellaceae</taxon>
        <taxon>Morganella</taxon>
    </lineage>
</organism>
<dbReference type="AlphaFoldDB" id="A0A1B8HM74"/>
<proteinExistence type="inferred from homology"/>
<evidence type="ECO:0000256" key="7">
    <source>
        <dbReference type="ARBA" id="ARBA00023136"/>
    </source>
</evidence>
<feature type="transmembrane region" description="Helical" evidence="8">
    <location>
        <begin position="282"/>
        <end position="300"/>
    </location>
</feature>
<dbReference type="Gene3D" id="1.10.3470.10">
    <property type="entry name" value="ABC transporter involved in vitamin B12 uptake, BtuC"/>
    <property type="match status" value="1"/>
</dbReference>